<dbReference type="STRING" id="708187.A0A1Q8RU07"/>
<comment type="caution">
    <text evidence="3">The sequence shown here is derived from an EMBL/GenBank/DDBJ whole genome shotgun (WGS) entry which is preliminary data.</text>
</comment>
<evidence type="ECO:0000256" key="1">
    <source>
        <dbReference type="SAM" id="MobiDB-lite"/>
    </source>
</evidence>
<accession>A0A1Q8RU07</accession>
<keyword evidence="4" id="KW-1185">Reference proteome</keyword>
<feature type="transmembrane region" description="Helical" evidence="2">
    <location>
        <begin position="291"/>
        <end position="313"/>
    </location>
</feature>
<evidence type="ECO:0000313" key="4">
    <source>
        <dbReference type="Proteomes" id="UP000186583"/>
    </source>
</evidence>
<evidence type="ECO:0000313" key="3">
    <source>
        <dbReference type="EMBL" id="OLN87865.1"/>
    </source>
</evidence>
<evidence type="ECO:0000256" key="2">
    <source>
        <dbReference type="SAM" id="Phobius"/>
    </source>
</evidence>
<protein>
    <submittedName>
        <fullName evidence="3">Uncharacterized protein</fullName>
    </submittedName>
</protein>
<feature type="transmembrane region" description="Helical" evidence="2">
    <location>
        <begin position="20"/>
        <end position="48"/>
    </location>
</feature>
<dbReference type="OrthoDB" id="100006at2759"/>
<dbReference type="AlphaFoldDB" id="A0A1Q8RU07"/>
<keyword evidence="2" id="KW-1133">Transmembrane helix</keyword>
<reference evidence="3 4" key="1">
    <citation type="submission" date="2016-11" db="EMBL/GenBank/DDBJ databases">
        <title>Draft Genome Assembly of Colletotrichum chlorophyti a pathogen of herbaceous plants.</title>
        <authorList>
            <person name="Gan P."/>
            <person name="Narusaka M."/>
            <person name="Tsushima A."/>
            <person name="Narusaka Y."/>
            <person name="Takano Y."/>
            <person name="Shirasu K."/>
        </authorList>
    </citation>
    <scope>NUCLEOTIDE SEQUENCE [LARGE SCALE GENOMIC DNA]</scope>
    <source>
        <strain evidence="3 4">NTL11</strain>
    </source>
</reference>
<gene>
    <name evidence="3" type="ORF">CCHL11_00147</name>
</gene>
<feature type="transmembrane region" description="Helical" evidence="2">
    <location>
        <begin position="259"/>
        <end position="279"/>
    </location>
</feature>
<name>A0A1Q8RU07_9PEZI</name>
<dbReference type="Proteomes" id="UP000186583">
    <property type="component" value="Unassembled WGS sequence"/>
</dbReference>
<feature type="transmembrane region" description="Helical" evidence="2">
    <location>
        <begin position="202"/>
        <end position="221"/>
    </location>
</feature>
<feature type="region of interest" description="Disordered" evidence="1">
    <location>
        <begin position="95"/>
        <end position="117"/>
    </location>
</feature>
<keyword evidence="2" id="KW-0812">Transmembrane</keyword>
<sequence>MSDATQSGTMSPLPKSHRSGLISLAAISFIAFLSTALLWLFITYKLLVTWDKRLAQRRRENRQHSSMLAEPPDFSVWLHSASRCTNPLTHVGGLNSLAGSRGTPTAQSGSDEARDEEAEEAHNPFPTLIYNHILAEIMEAFFFGLSCYWVVRNGIFTLSPVCWAQGWLGSTSNLATTLFSLTITVHMFLIACFGYESSPLRVYTWTIGVWMFGFGINFTAFRVSTLHPTAGMASFYSTRSESRGGRSRHQSGEPQFSRYHPAFLIFPFIHIACSLPLAVGRIASLFGLDLGVNYFTFAGSVLAINGIFNAAIWTSTIVFSKQQEVHGPPSNKCAFVRTPAREFGHMVVVYGPASPPPEFTKERGGKQWWWWKDGCRVGWRRSRASASNPFDTHLEQNVPMDVVAAVGTESAGSYRFDR</sequence>
<proteinExistence type="predicted"/>
<organism evidence="3 4">
    <name type="scientific">Colletotrichum chlorophyti</name>
    <dbReference type="NCBI Taxonomy" id="708187"/>
    <lineage>
        <taxon>Eukaryota</taxon>
        <taxon>Fungi</taxon>
        <taxon>Dikarya</taxon>
        <taxon>Ascomycota</taxon>
        <taxon>Pezizomycotina</taxon>
        <taxon>Sordariomycetes</taxon>
        <taxon>Hypocreomycetidae</taxon>
        <taxon>Glomerellales</taxon>
        <taxon>Glomerellaceae</taxon>
        <taxon>Colletotrichum</taxon>
    </lineage>
</organism>
<feature type="transmembrane region" description="Helical" evidence="2">
    <location>
        <begin position="171"/>
        <end position="195"/>
    </location>
</feature>
<dbReference type="EMBL" id="MPGH01000088">
    <property type="protein sequence ID" value="OLN87865.1"/>
    <property type="molecule type" value="Genomic_DNA"/>
</dbReference>
<keyword evidence="2" id="KW-0472">Membrane</keyword>